<organism evidence="8 9">
    <name type="scientific">Piedraia hortae CBS 480.64</name>
    <dbReference type="NCBI Taxonomy" id="1314780"/>
    <lineage>
        <taxon>Eukaryota</taxon>
        <taxon>Fungi</taxon>
        <taxon>Dikarya</taxon>
        <taxon>Ascomycota</taxon>
        <taxon>Pezizomycotina</taxon>
        <taxon>Dothideomycetes</taxon>
        <taxon>Dothideomycetidae</taxon>
        <taxon>Capnodiales</taxon>
        <taxon>Piedraiaceae</taxon>
        <taxon>Piedraia</taxon>
    </lineage>
</organism>
<dbReference type="SUPFAM" id="SSF51905">
    <property type="entry name" value="FAD/NAD(P)-binding domain"/>
    <property type="match status" value="1"/>
</dbReference>
<keyword evidence="3" id="KW-0285">Flavoprotein</keyword>
<dbReference type="InterPro" id="IPR002938">
    <property type="entry name" value="FAD-bd"/>
</dbReference>
<dbReference type="InterPro" id="IPR036188">
    <property type="entry name" value="FAD/NAD-bd_sf"/>
</dbReference>
<evidence type="ECO:0000256" key="5">
    <source>
        <dbReference type="ARBA" id="ARBA00023002"/>
    </source>
</evidence>
<dbReference type="OrthoDB" id="1716816at2759"/>
<evidence type="ECO:0000256" key="3">
    <source>
        <dbReference type="ARBA" id="ARBA00022630"/>
    </source>
</evidence>
<gene>
    <name evidence="8" type="ORF">K470DRAFT_257835</name>
</gene>
<dbReference type="GO" id="GO:0016709">
    <property type="term" value="F:oxidoreductase activity, acting on paired donors, with incorporation or reduction of molecular oxygen, NAD(P)H as one donor, and incorporation of one atom of oxygen"/>
    <property type="evidence" value="ECO:0007669"/>
    <property type="project" value="UniProtKB-ARBA"/>
</dbReference>
<evidence type="ECO:0000256" key="4">
    <source>
        <dbReference type="ARBA" id="ARBA00022827"/>
    </source>
</evidence>
<dbReference type="Gene3D" id="3.30.9.10">
    <property type="entry name" value="D-Amino Acid Oxidase, subunit A, domain 2"/>
    <property type="match status" value="1"/>
</dbReference>
<comment type="similarity">
    <text evidence="2">Belongs to the PheA/TfdB FAD monooxygenase family.</text>
</comment>
<evidence type="ECO:0000259" key="7">
    <source>
        <dbReference type="Pfam" id="PF07976"/>
    </source>
</evidence>
<dbReference type="NCBIfam" id="NF006144">
    <property type="entry name" value="PRK08294.1"/>
    <property type="match status" value="1"/>
</dbReference>
<evidence type="ECO:0000313" key="9">
    <source>
        <dbReference type="Proteomes" id="UP000799421"/>
    </source>
</evidence>
<evidence type="ECO:0000313" key="8">
    <source>
        <dbReference type="EMBL" id="KAF2860604.1"/>
    </source>
</evidence>
<feature type="domain" description="Phenol hydroxylase-like C-terminal dimerisation" evidence="7">
    <location>
        <begin position="452"/>
        <end position="645"/>
    </location>
</feature>
<dbReference type="PANTHER" id="PTHR43004:SF19">
    <property type="entry name" value="BINDING MONOOXYGENASE, PUTATIVE (JCVI)-RELATED"/>
    <property type="match status" value="1"/>
</dbReference>
<keyword evidence="9" id="KW-1185">Reference proteome</keyword>
<dbReference type="CDD" id="cd02979">
    <property type="entry name" value="PHOX_C"/>
    <property type="match status" value="1"/>
</dbReference>
<name>A0A6A7BZH6_9PEZI</name>
<dbReference type="Proteomes" id="UP000799421">
    <property type="component" value="Unassembled WGS sequence"/>
</dbReference>
<protein>
    <submittedName>
        <fullName evidence="8">M-hydroxybenzoate hydroxylase</fullName>
    </submittedName>
</protein>
<dbReference type="Gene3D" id="3.50.50.60">
    <property type="entry name" value="FAD/NAD(P)-binding domain"/>
    <property type="match status" value="1"/>
</dbReference>
<feature type="domain" description="FAD-binding" evidence="6">
    <location>
        <begin position="34"/>
        <end position="397"/>
    </location>
</feature>
<dbReference type="InterPro" id="IPR036249">
    <property type="entry name" value="Thioredoxin-like_sf"/>
</dbReference>
<dbReference type="AlphaFoldDB" id="A0A6A7BZH6"/>
<proteinExistence type="inferred from homology"/>
<evidence type="ECO:0000259" key="6">
    <source>
        <dbReference type="Pfam" id="PF01494"/>
    </source>
</evidence>
<sequence length="646" mass="72361">MQYHLNGFKGSENPLKLQFEGEREPDFQTSLPSEVDVFIVGAGPAGQLLGAQLAQFPDITTRIIETRPGRLENGQADGLQCRTVEIFQAFGFCQQVLREGYWVNESTFCSPGANNVGLKRTGRVPDTEHELSEFPHIILNQARMHDLWLETMKWSPTRLEPSYNRSLIGFNIPNSDGPVEVEVDHNGTREIIKAKYLVGADGSRSVVRKKLGLEMKGDFANQAWGVLDCLAVTDFPDVRLKCSIHSAEAGSILIVPREGGYLVRFYIELDKLQPNERVLSLGITSDVLIKRAQAILKPFTFEVKHIAYWSVYEVGQRLTDRFHDVPPGKDRNPRVFIAGDACHTHSAKAGQGMNVSMADAFNLGWKLAAVLHGTTDPTLLRTYDQERQTVAQTLINFDRRFSRMFAAKPKAKNKSDNDQVPNGQSNLEYVDPAVFQDFYVQQGRFTAGLQTEYPSGLITSSDKSHQYLASGLKIGERFHSAQVLRLADAKPIHLAHVMVADGRFRLVIFGPNTCDPRFKDSPFFHLCTFLDQELIPTFTPKGHDIDSVIDVRAVIPQSRTSVELQTLPSILRPKKGKFGMVDYEKVFTDEPSYNFGGGGFYRKRHINAEEGCAVVVRPDQHVAGIWPLDERDALKGYFGGFLKVQN</sequence>
<dbReference type="InterPro" id="IPR012941">
    <property type="entry name" value="Phe_hydrox_C_dim_dom"/>
</dbReference>
<dbReference type="EMBL" id="MU005980">
    <property type="protein sequence ID" value="KAF2860604.1"/>
    <property type="molecule type" value="Genomic_DNA"/>
</dbReference>
<dbReference type="SUPFAM" id="SSF54373">
    <property type="entry name" value="FAD-linked reductases, C-terminal domain"/>
    <property type="match status" value="1"/>
</dbReference>
<dbReference type="Pfam" id="PF01494">
    <property type="entry name" value="FAD_binding_3"/>
    <property type="match status" value="1"/>
</dbReference>
<keyword evidence="5" id="KW-0560">Oxidoreductase</keyword>
<dbReference type="Gene3D" id="3.40.30.20">
    <property type="match status" value="1"/>
</dbReference>
<evidence type="ECO:0000256" key="2">
    <source>
        <dbReference type="ARBA" id="ARBA00007801"/>
    </source>
</evidence>
<accession>A0A6A7BZH6</accession>
<dbReference type="Pfam" id="PF07976">
    <property type="entry name" value="Phe_hydrox_dim"/>
    <property type="match status" value="1"/>
</dbReference>
<dbReference type="InterPro" id="IPR050641">
    <property type="entry name" value="RIFMO-like"/>
</dbReference>
<keyword evidence="4" id="KW-0274">FAD</keyword>
<evidence type="ECO:0000256" key="1">
    <source>
        <dbReference type="ARBA" id="ARBA00001974"/>
    </source>
</evidence>
<reference evidence="8" key="1">
    <citation type="journal article" date="2020" name="Stud. Mycol.">
        <title>101 Dothideomycetes genomes: a test case for predicting lifestyles and emergence of pathogens.</title>
        <authorList>
            <person name="Haridas S."/>
            <person name="Albert R."/>
            <person name="Binder M."/>
            <person name="Bloem J."/>
            <person name="Labutti K."/>
            <person name="Salamov A."/>
            <person name="Andreopoulos B."/>
            <person name="Baker S."/>
            <person name="Barry K."/>
            <person name="Bills G."/>
            <person name="Bluhm B."/>
            <person name="Cannon C."/>
            <person name="Castanera R."/>
            <person name="Culley D."/>
            <person name="Daum C."/>
            <person name="Ezra D."/>
            <person name="Gonzalez J."/>
            <person name="Henrissat B."/>
            <person name="Kuo A."/>
            <person name="Liang C."/>
            <person name="Lipzen A."/>
            <person name="Lutzoni F."/>
            <person name="Magnuson J."/>
            <person name="Mondo S."/>
            <person name="Nolan M."/>
            <person name="Ohm R."/>
            <person name="Pangilinan J."/>
            <person name="Park H.-J."/>
            <person name="Ramirez L."/>
            <person name="Alfaro M."/>
            <person name="Sun H."/>
            <person name="Tritt A."/>
            <person name="Yoshinaga Y."/>
            <person name="Zwiers L.-H."/>
            <person name="Turgeon B."/>
            <person name="Goodwin S."/>
            <person name="Spatafora J."/>
            <person name="Crous P."/>
            <person name="Grigoriev I."/>
        </authorList>
    </citation>
    <scope>NUCLEOTIDE SEQUENCE</scope>
    <source>
        <strain evidence="8">CBS 480.64</strain>
    </source>
</reference>
<dbReference type="PRINTS" id="PR00420">
    <property type="entry name" value="RNGMNOXGNASE"/>
</dbReference>
<dbReference type="PANTHER" id="PTHR43004">
    <property type="entry name" value="TRK SYSTEM POTASSIUM UPTAKE PROTEIN"/>
    <property type="match status" value="1"/>
</dbReference>
<dbReference type="GO" id="GO:0071949">
    <property type="term" value="F:FAD binding"/>
    <property type="evidence" value="ECO:0007669"/>
    <property type="project" value="InterPro"/>
</dbReference>
<comment type="cofactor">
    <cofactor evidence="1">
        <name>FAD</name>
        <dbReference type="ChEBI" id="CHEBI:57692"/>
    </cofactor>
</comment>
<dbReference type="SUPFAM" id="SSF52833">
    <property type="entry name" value="Thioredoxin-like"/>
    <property type="match status" value="1"/>
</dbReference>
<dbReference type="InterPro" id="IPR038220">
    <property type="entry name" value="PHOX_C_sf"/>
</dbReference>